<sequence length="540" mass="56203">MNEHQPDENLADFTNDEILKLIGSGTVGAFSEIYRRHIDDSMNGKAGPRAVHDAALLAVLKQVLDSPPETSEELETLIERAVDEQAAHHDMTEETRIVSEAWARHSNVAHVFSSLPDNWQRILWLREVEGLEAASVAQRLNVTAHTAARLASRARQELQRRWRQEQGGRALNATDLCSALIPALLTSPTLIERFADTLNNRSHTAPTSSASLAATETNSESASAAEWESALPPTESGGEAALARSTEAAQVAQDIEPSIEAEEETALVPSLEAEGETASAASTEAAQSVEDSDPSTGAMQAVVEDSEVEKDDSAFHLPKPVLIPVAAACVGLLGSLVGLSISPISSETSGYRTDVGSSSASTGKELGSRAGRTGERSASSGNSSSDGRGSSSSSVNDPHDSEASEVVGRDGTEPPASHGDDRTAGKSSSGKKPGGPGNPDPTKPDSPTPSEPDEPDAPLPSKPDVPSDPPPSEPDQPSDPAPSEPDEPDTPSPSEPDEPGDPAPSESDEPDSPNPSESDQSSDATSTSAPSETEGAEGVN</sequence>
<protein>
    <recommendedName>
        <fullName evidence="6">RNA polymerase sigma factor 70 region 4 type 2 domain-containing protein</fullName>
    </recommendedName>
</protein>
<dbReference type="Proteomes" id="UP000632322">
    <property type="component" value="Unassembled WGS sequence"/>
</dbReference>
<gene>
    <name evidence="7" type="ORF">GCM10010974_28840</name>
</gene>
<evidence type="ECO:0000313" key="8">
    <source>
        <dbReference type="Proteomes" id="UP000632322"/>
    </source>
</evidence>
<feature type="compositionally biased region" description="Polar residues" evidence="5">
    <location>
        <begin position="347"/>
        <end position="362"/>
    </location>
</feature>
<evidence type="ECO:0000256" key="5">
    <source>
        <dbReference type="SAM" id="MobiDB-lite"/>
    </source>
</evidence>
<evidence type="ECO:0000256" key="1">
    <source>
        <dbReference type="ARBA" id="ARBA00010641"/>
    </source>
</evidence>
<dbReference type="InterPro" id="IPR036388">
    <property type="entry name" value="WH-like_DNA-bd_sf"/>
</dbReference>
<dbReference type="Pfam" id="PF08281">
    <property type="entry name" value="Sigma70_r4_2"/>
    <property type="match status" value="1"/>
</dbReference>
<feature type="compositionally biased region" description="Basic and acidic residues" evidence="5">
    <location>
        <begin position="397"/>
        <end position="424"/>
    </location>
</feature>
<organism evidence="7 8">
    <name type="scientific">Brevibacterium sediminis</name>
    <dbReference type="NCBI Taxonomy" id="1857024"/>
    <lineage>
        <taxon>Bacteria</taxon>
        <taxon>Bacillati</taxon>
        <taxon>Actinomycetota</taxon>
        <taxon>Actinomycetes</taxon>
        <taxon>Micrococcales</taxon>
        <taxon>Brevibacteriaceae</taxon>
        <taxon>Brevibacterium</taxon>
    </lineage>
</organism>
<evidence type="ECO:0000256" key="4">
    <source>
        <dbReference type="ARBA" id="ARBA00023163"/>
    </source>
</evidence>
<evidence type="ECO:0000313" key="7">
    <source>
        <dbReference type="EMBL" id="GGC44708.1"/>
    </source>
</evidence>
<feature type="region of interest" description="Disordered" evidence="5">
    <location>
        <begin position="271"/>
        <end position="299"/>
    </location>
</feature>
<feature type="domain" description="RNA polymerase sigma factor 70 region 4 type 2" evidence="6">
    <location>
        <begin position="112"/>
        <end position="158"/>
    </location>
</feature>
<dbReference type="InterPro" id="IPR013324">
    <property type="entry name" value="RNA_pol_sigma_r3/r4-like"/>
</dbReference>
<accession>A0ABQ1MQ24</accession>
<comment type="caution">
    <text evidence="7">The sequence shown here is derived from an EMBL/GenBank/DDBJ whole genome shotgun (WGS) entry which is preliminary data.</text>
</comment>
<feature type="compositionally biased region" description="Low complexity" evidence="5">
    <location>
        <begin position="202"/>
        <end position="230"/>
    </location>
</feature>
<evidence type="ECO:0000256" key="2">
    <source>
        <dbReference type="ARBA" id="ARBA00023015"/>
    </source>
</evidence>
<feature type="region of interest" description="Disordered" evidence="5">
    <location>
        <begin position="343"/>
        <end position="540"/>
    </location>
</feature>
<name>A0ABQ1MQ24_9MICO</name>
<dbReference type="Gene3D" id="1.10.10.10">
    <property type="entry name" value="Winged helix-like DNA-binding domain superfamily/Winged helix DNA-binding domain"/>
    <property type="match status" value="1"/>
</dbReference>
<feature type="compositionally biased region" description="Low complexity" evidence="5">
    <location>
        <begin position="276"/>
        <end position="286"/>
    </location>
</feature>
<dbReference type="SUPFAM" id="SSF88659">
    <property type="entry name" value="Sigma3 and sigma4 domains of RNA polymerase sigma factors"/>
    <property type="match status" value="1"/>
</dbReference>
<feature type="compositionally biased region" description="Pro residues" evidence="5">
    <location>
        <begin position="436"/>
        <end position="450"/>
    </location>
</feature>
<comment type="similarity">
    <text evidence="1">Belongs to the sigma-70 factor family. ECF subfamily.</text>
</comment>
<reference evidence="8" key="1">
    <citation type="journal article" date="2019" name="Int. J. Syst. Evol. Microbiol.">
        <title>The Global Catalogue of Microorganisms (GCM) 10K type strain sequencing project: providing services to taxonomists for standard genome sequencing and annotation.</title>
        <authorList>
            <consortium name="The Broad Institute Genomics Platform"/>
            <consortium name="The Broad Institute Genome Sequencing Center for Infectious Disease"/>
            <person name="Wu L."/>
            <person name="Ma J."/>
        </authorList>
    </citation>
    <scope>NUCLEOTIDE SEQUENCE [LARGE SCALE GENOMIC DNA]</scope>
    <source>
        <strain evidence="8">CGMCC 1.15472</strain>
    </source>
</reference>
<feature type="compositionally biased region" description="Low complexity" evidence="5">
    <location>
        <begin position="377"/>
        <end position="394"/>
    </location>
</feature>
<dbReference type="InterPro" id="IPR013249">
    <property type="entry name" value="RNA_pol_sigma70_r4_t2"/>
</dbReference>
<feature type="region of interest" description="Disordered" evidence="5">
    <location>
        <begin position="202"/>
        <end position="244"/>
    </location>
</feature>
<feature type="compositionally biased region" description="Low complexity" evidence="5">
    <location>
        <begin position="514"/>
        <end position="532"/>
    </location>
</feature>
<keyword evidence="2" id="KW-0805">Transcription regulation</keyword>
<keyword evidence="8" id="KW-1185">Reference proteome</keyword>
<proteinExistence type="inferred from homology"/>
<evidence type="ECO:0000256" key="3">
    <source>
        <dbReference type="ARBA" id="ARBA00023082"/>
    </source>
</evidence>
<evidence type="ECO:0000259" key="6">
    <source>
        <dbReference type="Pfam" id="PF08281"/>
    </source>
</evidence>
<dbReference type="EMBL" id="BMJG01000012">
    <property type="protein sequence ID" value="GGC44708.1"/>
    <property type="molecule type" value="Genomic_DNA"/>
</dbReference>
<feature type="compositionally biased region" description="Pro residues" evidence="5">
    <location>
        <begin position="457"/>
        <end position="483"/>
    </location>
</feature>
<keyword evidence="3" id="KW-0731">Sigma factor</keyword>
<dbReference type="RefSeq" id="WP_181271944.1">
    <property type="nucleotide sequence ID" value="NZ_BMJG01000012.1"/>
</dbReference>
<feature type="compositionally biased region" description="Acidic residues" evidence="5">
    <location>
        <begin position="484"/>
        <end position="511"/>
    </location>
</feature>
<keyword evidence="4" id="KW-0804">Transcription</keyword>